<dbReference type="Pfam" id="PF16510">
    <property type="entry name" value="P22_portal"/>
    <property type="match status" value="1"/>
</dbReference>
<gene>
    <name evidence="2" type="ORF">N5D63_16870</name>
</gene>
<evidence type="ECO:0000313" key="3">
    <source>
        <dbReference type="Proteomes" id="UP001161065"/>
    </source>
</evidence>
<protein>
    <recommendedName>
        <fullName evidence="4">Portal protein</fullName>
    </recommendedName>
</protein>
<feature type="region of interest" description="Disordered" evidence="1">
    <location>
        <begin position="702"/>
        <end position="761"/>
    </location>
</feature>
<reference evidence="2" key="1">
    <citation type="submission" date="2022-09" db="EMBL/GenBank/DDBJ databases">
        <title>Intensive care unit water sources are persistently colonized with multi-drug resistant bacteria and are the site of extensive horizontal gene transfer of antibiotic resistance genes.</title>
        <authorList>
            <person name="Diorio-Toth L."/>
        </authorList>
    </citation>
    <scope>NUCLEOTIDE SEQUENCE</scope>
    <source>
        <strain evidence="2">GD03832</strain>
    </source>
</reference>
<feature type="compositionally biased region" description="Low complexity" evidence="1">
    <location>
        <begin position="712"/>
        <end position="727"/>
    </location>
</feature>
<evidence type="ECO:0000313" key="2">
    <source>
        <dbReference type="EMBL" id="MDH1335819.1"/>
    </source>
</evidence>
<dbReference type="AlphaFoldDB" id="A0AA42Q459"/>
<comment type="caution">
    <text evidence="2">The sequence shown here is derived from an EMBL/GenBank/DDBJ whole genome shotgun (WGS) entry which is preliminary data.</text>
</comment>
<name>A0AA42Q459_9BURK</name>
<dbReference type="RefSeq" id="WP_280008697.1">
    <property type="nucleotide sequence ID" value="NZ_JAOCEK010000015.1"/>
</dbReference>
<dbReference type="InterPro" id="IPR032427">
    <property type="entry name" value="P22_portal"/>
</dbReference>
<accession>A0AA42Q459</accession>
<evidence type="ECO:0000256" key="1">
    <source>
        <dbReference type="SAM" id="MobiDB-lite"/>
    </source>
</evidence>
<sequence>MQYIKPPQNADLGQPMTVLEYAKIVQECIDQPPWRAAADKEADYADGNQLSTELLKRLQATGVPPAKENVIGPAIAAICGFEAKTRTDWRVTPDGDPTGKDVADALNYRLNQAERFSKADAAMSEAFKPQAAVGLGWVEVARSSNPLEYKTRCHYIHRNEIHWDMRASEKDLSDARWLLRERFISKERTARAFEDKAELIQQAQTVSGLGGYGGYVTEGGVSTGLLSAADANRAWTTREQAWYRHESDEVCLGELWYRRWVNVVLLKMRGGRVVEFDAANPAHRAAVAAGQGKLERATVARMRRSYWMGPHMLHDSASPYPHPHFPYVPFWGYREDMTRVPFGLVRDMIFPQDNLNSSIAKLRWGMASTRTERTKGAVAMTDDQFRRQIARPDADIVLDPTAMSQTGARFEVKRDFQLNNQQLQMMADSRASLQRVGSITAAFQGQKGNATSGIQEQTQVEQSQISIADLMDNFKEGRAMVGELILALEIEDLGEEREVIVIEGDTINPPRTVVLNETVEEGGLRYLSNDVQRTRLKVSLSDVPSSSSFRAQQLSALSEAVKALPPQMQQVVMPFMLDLMDLPRKEEIIKVIKDATQQTDPEQLRKQIEQELQRDLKVRELDLREREVAAREKLLAAQQVQVGVQAAYSAMQGGAQVAQMPMIAPIADEIMKGAGYQAPNPGGDDPNFPTASQTAAMNIKSPYIQGQGPEGAGAAAAGAGTEAGAAPEVRENTSPAYPPVPQEAGTGMQGIETPRTGDNLV</sequence>
<proteinExistence type="predicted"/>
<organism evidence="2 3">
    <name type="scientific">Comamonas thiooxydans</name>
    <dbReference type="NCBI Taxonomy" id="363952"/>
    <lineage>
        <taxon>Bacteria</taxon>
        <taxon>Pseudomonadati</taxon>
        <taxon>Pseudomonadota</taxon>
        <taxon>Betaproteobacteria</taxon>
        <taxon>Burkholderiales</taxon>
        <taxon>Comamonadaceae</taxon>
        <taxon>Comamonas</taxon>
    </lineage>
</organism>
<dbReference type="Proteomes" id="UP001161065">
    <property type="component" value="Unassembled WGS sequence"/>
</dbReference>
<evidence type="ECO:0008006" key="4">
    <source>
        <dbReference type="Google" id="ProtNLM"/>
    </source>
</evidence>
<dbReference type="EMBL" id="JAOCEK010000015">
    <property type="protein sequence ID" value="MDH1335819.1"/>
    <property type="molecule type" value="Genomic_DNA"/>
</dbReference>